<dbReference type="Proteomes" id="UP001174909">
    <property type="component" value="Unassembled WGS sequence"/>
</dbReference>
<keyword evidence="3" id="KW-0418">Kinase</keyword>
<keyword evidence="3" id="KW-0808">Transferase</keyword>
<dbReference type="InterPro" id="IPR001660">
    <property type="entry name" value="SAM"/>
</dbReference>
<accession>A0AA35WEE3</accession>
<dbReference type="EMBL" id="CASHTH010001626">
    <property type="protein sequence ID" value="CAI8017439.1"/>
    <property type="molecule type" value="Genomic_DNA"/>
</dbReference>
<name>A0AA35WEE3_GEOBA</name>
<evidence type="ECO:0000259" key="2">
    <source>
        <dbReference type="PROSITE" id="PS50105"/>
    </source>
</evidence>
<dbReference type="AlphaFoldDB" id="A0AA35WEE3"/>
<protein>
    <submittedName>
        <fullName evidence="3">Diacylglycerol kinase delta</fullName>
    </submittedName>
</protein>
<dbReference type="Gene3D" id="1.10.150.50">
    <property type="entry name" value="Transcription Factor, Ets-1"/>
    <property type="match status" value="1"/>
</dbReference>
<reference evidence="3" key="1">
    <citation type="submission" date="2023-03" db="EMBL/GenBank/DDBJ databases">
        <authorList>
            <person name="Steffen K."/>
            <person name="Cardenas P."/>
        </authorList>
    </citation>
    <scope>NUCLEOTIDE SEQUENCE</scope>
</reference>
<dbReference type="InterPro" id="IPR013761">
    <property type="entry name" value="SAM/pointed_sf"/>
</dbReference>
<dbReference type="SUPFAM" id="SSF47769">
    <property type="entry name" value="SAM/Pointed domain"/>
    <property type="match status" value="1"/>
</dbReference>
<dbReference type="Pfam" id="PF00536">
    <property type="entry name" value="SAM_1"/>
    <property type="match status" value="1"/>
</dbReference>
<evidence type="ECO:0000313" key="4">
    <source>
        <dbReference type="Proteomes" id="UP001174909"/>
    </source>
</evidence>
<sequence>MHTDPTLNADWYINKIGKEVSEWGCDEVCSWLGLLGLSDYDSVIHSNGITGPALLDLQTKDILELGFTKVGHMTKLRSGIQTLNPTLNSRQGATKRARQFRETR</sequence>
<feature type="region of interest" description="Disordered" evidence="1">
    <location>
        <begin position="84"/>
        <end position="104"/>
    </location>
</feature>
<comment type="caution">
    <text evidence="3">The sequence shown here is derived from an EMBL/GenBank/DDBJ whole genome shotgun (WGS) entry which is preliminary data.</text>
</comment>
<keyword evidence="4" id="KW-1185">Reference proteome</keyword>
<feature type="domain" description="SAM" evidence="2">
    <location>
        <begin position="23"/>
        <end position="86"/>
    </location>
</feature>
<organism evidence="3 4">
    <name type="scientific">Geodia barretti</name>
    <name type="common">Barrett's horny sponge</name>
    <dbReference type="NCBI Taxonomy" id="519541"/>
    <lineage>
        <taxon>Eukaryota</taxon>
        <taxon>Metazoa</taxon>
        <taxon>Porifera</taxon>
        <taxon>Demospongiae</taxon>
        <taxon>Heteroscleromorpha</taxon>
        <taxon>Tetractinellida</taxon>
        <taxon>Astrophorina</taxon>
        <taxon>Geodiidae</taxon>
        <taxon>Geodia</taxon>
    </lineage>
</organism>
<proteinExistence type="predicted"/>
<dbReference type="PROSITE" id="PS50105">
    <property type="entry name" value="SAM_DOMAIN"/>
    <property type="match status" value="1"/>
</dbReference>
<dbReference type="SMART" id="SM00454">
    <property type="entry name" value="SAM"/>
    <property type="match status" value="1"/>
</dbReference>
<gene>
    <name evidence="3" type="ORF">GBAR_LOCUS10581</name>
</gene>
<dbReference type="GO" id="GO:0016301">
    <property type="term" value="F:kinase activity"/>
    <property type="evidence" value="ECO:0007669"/>
    <property type="project" value="UniProtKB-KW"/>
</dbReference>
<evidence type="ECO:0000256" key="1">
    <source>
        <dbReference type="SAM" id="MobiDB-lite"/>
    </source>
</evidence>
<evidence type="ECO:0000313" key="3">
    <source>
        <dbReference type="EMBL" id="CAI8017439.1"/>
    </source>
</evidence>